<dbReference type="Proteomes" id="UP000026962">
    <property type="component" value="Chromosome 10"/>
</dbReference>
<dbReference type="NCBIfam" id="TIGR01557">
    <property type="entry name" value="myb_SHAQKYF"/>
    <property type="match status" value="1"/>
</dbReference>
<dbReference type="HOGENOM" id="CLU_060847_0_0_1"/>
<feature type="compositionally biased region" description="Low complexity" evidence="5">
    <location>
        <begin position="207"/>
        <end position="219"/>
    </location>
</feature>
<name>A0A0E0MA91_ORYPU</name>
<dbReference type="InterPro" id="IPR046955">
    <property type="entry name" value="PHR1-like"/>
</dbReference>
<dbReference type="Gene3D" id="1.10.10.60">
    <property type="entry name" value="Homeodomain-like"/>
    <property type="match status" value="1"/>
</dbReference>
<feature type="region of interest" description="Disordered" evidence="5">
    <location>
        <begin position="135"/>
        <end position="277"/>
    </location>
</feature>
<keyword evidence="1" id="KW-0805">Transcription regulation</keyword>
<dbReference type="SUPFAM" id="SSF46689">
    <property type="entry name" value="Homeodomain-like"/>
    <property type="match status" value="1"/>
</dbReference>
<evidence type="ECO:0000259" key="6">
    <source>
        <dbReference type="PROSITE" id="PS51294"/>
    </source>
</evidence>
<keyword evidence="8" id="KW-1185">Reference proteome</keyword>
<keyword evidence="3" id="KW-0804">Transcription</keyword>
<reference evidence="7" key="2">
    <citation type="submission" date="2018-05" db="EMBL/GenBank/DDBJ databases">
        <title>OpunRS2 (Oryza punctata Reference Sequence Version 2).</title>
        <authorList>
            <person name="Zhang J."/>
            <person name="Kudrna D."/>
            <person name="Lee S."/>
            <person name="Talag J."/>
            <person name="Welchert J."/>
            <person name="Wing R.A."/>
        </authorList>
    </citation>
    <scope>NUCLEOTIDE SEQUENCE [LARGE SCALE GENOMIC DNA]</scope>
</reference>
<dbReference type="InterPro" id="IPR006447">
    <property type="entry name" value="Myb_dom_plants"/>
</dbReference>
<evidence type="ECO:0000256" key="3">
    <source>
        <dbReference type="ARBA" id="ARBA00023163"/>
    </source>
</evidence>
<evidence type="ECO:0000256" key="1">
    <source>
        <dbReference type="ARBA" id="ARBA00023015"/>
    </source>
</evidence>
<dbReference type="Gramene" id="OPUNC10G15550.1">
    <property type="protein sequence ID" value="OPUNC10G15550.1"/>
    <property type="gene ID" value="OPUNC10G15550"/>
</dbReference>
<feature type="domain" description="HTH myb-type" evidence="6">
    <location>
        <begin position="15"/>
        <end position="75"/>
    </location>
</feature>
<evidence type="ECO:0000256" key="5">
    <source>
        <dbReference type="SAM" id="MobiDB-lite"/>
    </source>
</evidence>
<evidence type="ECO:0000256" key="2">
    <source>
        <dbReference type="ARBA" id="ARBA00023125"/>
    </source>
</evidence>
<evidence type="ECO:0000313" key="7">
    <source>
        <dbReference type="EnsemblPlants" id="OPUNC10G15550.1"/>
    </source>
</evidence>
<dbReference type="AlphaFoldDB" id="A0A0E0MA91"/>
<dbReference type="PROSITE" id="PS51294">
    <property type="entry name" value="HTH_MYB"/>
    <property type="match status" value="1"/>
</dbReference>
<feature type="compositionally biased region" description="Polar residues" evidence="5">
    <location>
        <begin position="151"/>
        <end position="162"/>
    </location>
</feature>
<keyword evidence="4" id="KW-0539">Nucleus</keyword>
<feature type="compositionally biased region" description="Polar residues" evidence="5">
    <location>
        <begin position="332"/>
        <end position="342"/>
    </location>
</feature>
<dbReference type="InterPro" id="IPR001005">
    <property type="entry name" value="SANT/Myb"/>
</dbReference>
<dbReference type="EnsemblPlants" id="OPUNC10G15550.1">
    <property type="protein sequence ID" value="OPUNC10G15550.1"/>
    <property type="gene ID" value="OPUNC10G15550"/>
</dbReference>
<proteinExistence type="predicted"/>
<organism evidence="7">
    <name type="scientific">Oryza punctata</name>
    <name type="common">Red rice</name>
    <dbReference type="NCBI Taxonomy" id="4537"/>
    <lineage>
        <taxon>Eukaryota</taxon>
        <taxon>Viridiplantae</taxon>
        <taxon>Streptophyta</taxon>
        <taxon>Embryophyta</taxon>
        <taxon>Tracheophyta</taxon>
        <taxon>Spermatophyta</taxon>
        <taxon>Magnoliopsida</taxon>
        <taxon>Liliopsida</taxon>
        <taxon>Poales</taxon>
        <taxon>Poaceae</taxon>
        <taxon>BOP clade</taxon>
        <taxon>Oryzoideae</taxon>
        <taxon>Oryzeae</taxon>
        <taxon>Oryzinae</taxon>
        <taxon>Oryza</taxon>
    </lineage>
</organism>
<protein>
    <recommendedName>
        <fullName evidence="6">HTH myb-type domain-containing protein</fullName>
    </recommendedName>
</protein>
<dbReference type="Pfam" id="PF00249">
    <property type="entry name" value="Myb_DNA-binding"/>
    <property type="match status" value="1"/>
</dbReference>
<dbReference type="PANTHER" id="PTHR31314">
    <property type="entry name" value="MYB FAMILY TRANSCRIPTION FACTOR PHL7-LIKE"/>
    <property type="match status" value="1"/>
</dbReference>
<dbReference type="InterPro" id="IPR009057">
    <property type="entry name" value="Homeodomain-like_sf"/>
</dbReference>
<dbReference type="eggNOG" id="ENOG502RM8S">
    <property type="taxonomic scope" value="Eukaryota"/>
</dbReference>
<keyword evidence="2" id="KW-0238">DNA-binding</keyword>
<reference evidence="7" key="1">
    <citation type="submission" date="2015-04" db="UniProtKB">
        <authorList>
            <consortium name="EnsemblPlants"/>
        </authorList>
    </citation>
    <scope>IDENTIFICATION</scope>
</reference>
<dbReference type="GO" id="GO:0003700">
    <property type="term" value="F:DNA-binding transcription factor activity"/>
    <property type="evidence" value="ECO:0007669"/>
    <property type="project" value="InterPro"/>
</dbReference>
<evidence type="ECO:0000256" key="4">
    <source>
        <dbReference type="ARBA" id="ARBA00023242"/>
    </source>
</evidence>
<dbReference type="OMA" id="PNEMETR"/>
<feature type="region of interest" description="Disordered" evidence="5">
    <location>
        <begin position="300"/>
        <end position="342"/>
    </location>
</feature>
<dbReference type="FunFam" id="1.10.10.60:FF:000002">
    <property type="entry name" value="Myb family transcription factor"/>
    <property type="match status" value="1"/>
</dbReference>
<evidence type="ECO:0000313" key="8">
    <source>
        <dbReference type="Proteomes" id="UP000026962"/>
    </source>
</evidence>
<dbReference type="PANTHER" id="PTHR31314:SF171">
    <property type="entry name" value="HTH MYB-TYPE DOMAIN-CONTAINING PROTEIN"/>
    <property type="match status" value="1"/>
</dbReference>
<accession>A0A0E0MA91</accession>
<sequence>MVRRERIEGVRQYNRSKVPRLRWTPDLHHCFVHAIHKLGGQHKATPKRVLQLMGVGGLTISHVKSHLQMYRNMRNDDLGMQGIQQMDDQEQTFAGGMQIWTDMQQQDHHHECNGPYCRCHTSSKHAKGSLLLLHHQQQQQQLQRPNEMETRQGTSTQTSFLRSQGIRERDVSSGLPVPGQPAGYYSYYTPMAPDESSPRRHRRPAWPHHGAPPAAAADGAGHDDAAPPPRLLGLVVMTTTRRGSREEHDEATPPVNGARNGKARRMAAAEERDGDELSLSLTLDSGLSCRSSGGGAYCCSEGSSSNWLSSPSSTSSGGGGAGGGFSRRSPAMLNSVSLDLSL</sequence>
<dbReference type="GO" id="GO:0003677">
    <property type="term" value="F:DNA binding"/>
    <property type="evidence" value="ECO:0007669"/>
    <property type="project" value="UniProtKB-KW"/>
</dbReference>
<feature type="compositionally biased region" description="Low complexity" evidence="5">
    <location>
        <begin position="300"/>
        <end position="315"/>
    </location>
</feature>
<feature type="compositionally biased region" description="Gly residues" evidence="5">
    <location>
        <begin position="316"/>
        <end position="325"/>
    </location>
</feature>
<dbReference type="InterPro" id="IPR017930">
    <property type="entry name" value="Myb_dom"/>
</dbReference>